<dbReference type="GO" id="GO:0046688">
    <property type="term" value="P:response to copper ion"/>
    <property type="evidence" value="ECO:0007669"/>
    <property type="project" value="InterPro"/>
</dbReference>
<reference evidence="7" key="1">
    <citation type="submission" date="2020-05" db="EMBL/GenBank/DDBJ databases">
        <authorList>
            <person name="Chiriac C."/>
            <person name="Salcher M."/>
            <person name="Ghai R."/>
            <person name="Kavagutti S V."/>
        </authorList>
    </citation>
    <scope>NUCLEOTIDE SEQUENCE</scope>
</reference>
<keyword evidence="4" id="KW-0186">Copper</keyword>
<organism evidence="7">
    <name type="scientific">freshwater metagenome</name>
    <dbReference type="NCBI Taxonomy" id="449393"/>
    <lineage>
        <taxon>unclassified sequences</taxon>
        <taxon>metagenomes</taxon>
        <taxon>ecological metagenomes</taxon>
    </lineage>
</organism>
<comment type="subcellular location">
    <subcellularLocation>
        <location evidence="1">Cell envelope</location>
    </subcellularLocation>
</comment>
<dbReference type="Gene3D" id="2.60.40.1220">
    <property type="match status" value="1"/>
</dbReference>
<name>A0A6J7XUY0_9ZZZZ</name>
<accession>A0A6J7XUY0</accession>
<feature type="domain" description="CopC" evidence="6">
    <location>
        <begin position="29"/>
        <end position="126"/>
    </location>
</feature>
<evidence type="ECO:0000256" key="5">
    <source>
        <dbReference type="SAM" id="Phobius"/>
    </source>
</evidence>
<dbReference type="GO" id="GO:0005886">
    <property type="term" value="C:plasma membrane"/>
    <property type="evidence" value="ECO:0007669"/>
    <property type="project" value="TreeGrafter"/>
</dbReference>
<keyword evidence="5" id="KW-1133">Transmembrane helix</keyword>
<dbReference type="GO" id="GO:0006825">
    <property type="term" value="P:copper ion transport"/>
    <property type="evidence" value="ECO:0007669"/>
    <property type="project" value="InterPro"/>
</dbReference>
<evidence type="ECO:0000313" key="7">
    <source>
        <dbReference type="EMBL" id="CAB5241164.1"/>
    </source>
</evidence>
<dbReference type="PANTHER" id="PTHR34820:SF4">
    <property type="entry name" value="INNER MEMBRANE PROTEIN YEBZ"/>
    <property type="match status" value="1"/>
</dbReference>
<feature type="transmembrane region" description="Helical" evidence="5">
    <location>
        <begin position="154"/>
        <end position="171"/>
    </location>
</feature>
<dbReference type="InterPro" id="IPR014755">
    <property type="entry name" value="Cu-Rt/internalin_Ig-like"/>
</dbReference>
<dbReference type="GO" id="GO:0042597">
    <property type="term" value="C:periplasmic space"/>
    <property type="evidence" value="ECO:0007669"/>
    <property type="project" value="InterPro"/>
</dbReference>
<dbReference type="InterPro" id="IPR032694">
    <property type="entry name" value="CopC/D"/>
</dbReference>
<dbReference type="AlphaFoldDB" id="A0A6J7XUY0"/>
<sequence length="176" mass="18515">MIKNKPRFLSILSILFITSFFVLPSASAHAGLVSSSPEANSVIKVLPAEVSLTFSEDLISVGGKEVNIITITNPSGTEIQSGPLVVTGPAISIPISETNPAEGRYTVNFRVVSADGHVVKDSIGFDLGIQASPSHLADAVPMNHADNENSSSNILVIIIGILILVAGVFIYRTSFN</sequence>
<protein>
    <submittedName>
        <fullName evidence="7">Unannotated protein</fullName>
    </submittedName>
</protein>
<dbReference type="EMBL" id="CAFBSG010000031">
    <property type="protein sequence ID" value="CAB5241164.1"/>
    <property type="molecule type" value="Genomic_DNA"/>
</dbReference>
<evidence type="ECO:0000256" key="1">
    <source>
        <dbReference type="ARBA" id="ARBA00004196"/>
    </source>
</evidence>
<evidence type="ECO:0000256" key="2">
    <source>
        <dbReference type="ARBA" id="ARBA00022723"/>
    </source>
</evidence>
<keyword evidence="3" id="KW-0732">Signal</keyword>
<dbReference type="GO" id="GO:0030313">
    <property type="term" value="C:cell envelope"/>
    <property type="evidence" value="ECO:0007669"/>
    <property type="project" value="UniProtKB-SubCell"/>
</dbReference>
<gene>
    <name evidence="7" type="ORF">UFOPK3554_01280</name>
</gene>
<proteinExistence type="predicted"/>
<evidence type="ECO:0000256" key="3">
    <source>
        <dbReference type="ARBA" id="ARBA00022729"/>
    </source>
</evidence>
<dbReference type="Pfam" id="PF04234">
    <property type="entry name" value="CopC"/>
    <property type="match status" value="1"/>
</dbReference>
<keyword evidence="5" id="KW-0472">Membrane</keyword>
<evidence type="ECO:0000256" key="4">
    <source>
        <dbReference type="ARBA" id="ARBA00023008"/>
    </source>
</evidence>
<evidence type="ECO:0000259" key="6">
    <source>
        <dbReference type="Pfam" id="PF04234"/>
    </source>
</evidence>
<dbReference type="PANTHER" id="PTHR34820">
    <property type="entry name" value="INNER MEMBRANE PROTEIN YEBZ"/>
    <property type="match status" value="1"/>
</dbReference>
<keyword evidence="2" id="KW-0479">Metal-binding</keyword>
<dbReference type="InterPro" id="IPR014756">
    <property type="entry name" value="Ig_E-set"/>
</dbReference>
<keyword evidence="5" id="KW-0812">Transmembrane</keyword>
<dbReference type="GO" id="GO:0005507">
    <property type="term" value="F:copper ion binding"/>
    <property type="evidence" value="ECO:0007669"/>
    <property type="project" value="InterPro"/>
</dbReference>
<dbReference type="SUPFAM" id="SSF81296">
    <property type="entry name" value="E set domains"/>
    <property type="match status" value="1"/>
</dbReference>
<dbReference type="InterPro" id="IPR007348">
    <property type="entry name" value="CopC_dom"/>
</dbReference>